<dbReference type="InterPro" id="IPR036890">
    <property type="entry name" value="HATPase_C_sf"/>
</dbReference>
<reference evidence="2" key="1">
    <citation type="submission" date="2017-06" db="EMBL/GenBank/DDBJ databases">
        <title>Capnocytophaga spp. assemblies.</title>
        <authorList>
            <person name="Gulvik C.A."/>
        </authorList>
    </citation>
    <scope>NUCLEOTIDE SEQUENCE [LARGE SCALE GENOMIC DNA]</scope>
    <source>
        <strain evidence="2">H5594</strain>
    </source>
</reference>
<dbReference type="Proteomes" id="UP000243136">
    <property type="component" value="Chromosome"/>
</dbReference>
<dbReference type="Pfam" id="PF13589">
    <property type="entry name" value="HATPase_c_3"/>
    <property type="match status" value="1"/>
</dbReference>
<protein>
    <submittedName>
        <fullName evidence="1">ATP-binding protein</fullName>
    </submittedName>
</protein>
<evidence type="ECO:0000313" key="1">
    <source>
        <dbReference type="EMBL" id="ATA92011.1"/>
    </source>
</evidence>
<keyword evidence="1" id="KW-0547">Nucleotide-binding</keyword>
<accession>A0A0B7I328</accession>
<name>A0A0B7I328_9FLAO</name>
<dbReference type="RefSeq" id="WP_013996150.1">
    <property type="nucleotide sequence ID" value="NZ_CP022388.1"/>
</dbReference>
<dbReference type="OMA" id="LDQQGFY"/>
<sequence>MATDRVNIPIASALMGSLRSMGYSFESAVADVIDNSISAHATFVKVLFPTNPLEPTAVGILDNGEGMSDEKLFEAMRYGSMASEAERDEDDLGRFGMGMKAASLSQCRNLTVVSYSKGKQSAYTWDYGYIQKKQEWIIQKLTSQEIDKLPYVSQIAEQAKGTLVIWSDFDVLSKSSDGQIYETLVDLKKSLDKALSLIFHRFLSATGSAKLKIQINNQGVKPLDPFLERHPKTSSKKERTIAINDSEGVERLIHVKPFVLPFATDLSDNDKKLIGGIENLRAKQGFYVYRNNRLIIWGTWFGMKQRAELTKNARIRVDIPNTLDDIWGIDIKKQNASIPKRILNQLRKTVLDALEASVNQQTYRGRTAKIDDDTDYIWDRKEGRNQMFYYQINRESKLFQFVRKKMSEEDFNYLEMLVIEIENNLPTQQMYIDKSNEAITIEETDSRFDDVFQIAVTMVSTLKSATNSTTECIINDLMKSEPFCKYPKLKDKLIDNFKEAYD</sequence>
<dbReference type="GO" id="GO:0005524">
    <property type="term" value="F:ATP binding"/>
    <property type="evidence" value="ECO:0007669"/>
    <property type="project" value="UniProtKB-KW"/>
</dbReference>
<evidence type="ECO:0000313" key="2">
    <source>
        <dbReference type="Proteomes" id="UP000243136"/>
    </source>
</evidence>
<dbReference type="Gene3D" id="3.30.565.10">
    <property type="entry name" value="Histidine kinase-like ATPase, C-terminal domain"/>
    <property type="match status" value="1"/>
</dbReference>
<gene>
    <name evidence="1" type="ORF">CGC56_07475</name>
</gene>
<dbReference type="EMBL" id="CP022388">
    <property type="protein sequence ID" value="ATA92011.1"/>
    <property type="molecule type" value="Genomic_DNA"/>
</dbReference>
<organism evidence="1 2">
    <name type="scientific">Capnocytophaga canimorsus</name>
    <dbReference type="NCBI Taxonomy" id="28188"/>
    <lineage>
        <taxon>Bacteria</taxon>
        <taxon>Pseudomonadati</taxon>
        <taxon>Bacteroidota</taxon>
        <taxon>Flavobacteriia</taxon>
        <taxon>Flavobacteriales</taxon>
        <taxon>Flavobacteriaceae</taxon>
        <taxon>Capnocytophaga</taxon>
    </lineage>
</organism>
<dbReference type="AlphaFoldDB" id="A0A0B7I328"/>
<proteinExistence type="predicted"/>
<keyword evidence="1" id="KW-0067">ATP-binding</keyword>
<dbReference type="SUPFAM" id="SSF55874">
    <property type="entry name" value="ATPase domain of HSP90 chaperone/DNA topoisomerase II/histidine kinase"/>
    <property type="match status" value="1"/>
</dbReference>